<evidence type="ECO:0000256" key="3">
    <source>
        <dbReference type="ARBA" id="ARBA00022475"/>
    </source>
</evidence>
<keyword evidence="10" id="KW-1185">Reference proteome</keyword>
<dbReference type="EMBL" id="JAJEQN010000010">
    <property type="protein sequence ID" value="MCC2221110.1"/>
    <property type="molecule type" value="Genomic_DNA"/>
</dbReference>
<feature type="transmembrane region" description="Helical" evidence="7">
    <location>
        <begin position="154"/>
        <end position="176"/>
    </location>
</feature>
<keyword evidence="2 7" id="KW-0813">Transport</keyword>
<organism evidence="9 10">
    <name type="scientific">Anthropogastromicrobium aceti</name>
    <dbReference type="NCBI Taxonomy" id="2981768"/>
    <lineage>
        <taxon>Bacteria</taxon>
        <taxon>Bacillati</taxon>
        <taxon>Bacillota</taxon>
        <taxon>Clostridia</taxon>
        <taxon>Lachnospirales</taxon>
        <taxon>Lachnospiraceae</taxon>
        <taxon>Anthropogastromicrobium</taxon>
    </lineage>
</organism>
<comment type="similarity">
    <text evidence="7">Belongs to the binding-protein-dependent transport system permease family.</text>
</comment>
<feature type="transmembrane region" description="Helical" evidence="7">
    <location>
        <begin position="274"/>
        <end position="294"/>
    </location>
</feature>
<evidence type="ECO:0000256" key="4">
    <source>
        <dbReference type="ARBA" id="ARBA00022692"/>
    </source>
</evidence>
<dbReference type="GO" id="GO:0055085">
    <property type="term" value="P:transmembrane transport"/>
    <property type="evidence" value="ECO:0007669"/>
    <property type="project" value="InterPro"/>
</dbReference>
<evidence type="ECO:0000259" key="8">
    <source>
        <dbReference type="PROSITE" id="PS50928"/>
    </source>
</evidence>
<comment type="caution">
    <text evidence="9">The sequence shown here is derived from an EMBL/GenBank/DDBJ whole genome shotgun (WGS) entry which is preliminary data.</text>
</comment>
<dbReference type="InterPro" id="IPR000515">
    <property type="entry name" value="MetI-like"/>
</dbReference>
<dbReference type="CDD" id="cd06261">
    <property type="entry name" value="TM_PBP2"/>
    <property type="match status" value="1"/>
</dbReference>
<dbReference type="PANTHER" id="PTHR43744:SF9">
    <property type="entry name" value="POLYGALACTURONAN_RHAMNOGALACTURONAN TRANSPORT SYSTEM PERMEASE PROTEIN YTCP"/>
    <property type="match status" value="1"/>
</dbReference>
<dbReference type="RefSeq" id="WP_066560019.1">
    <property type="nucleotide sequence ID" value="NZ_JAJEQN010000010.1"/>
</dbReference>
<name>A0AAE3JBA1_9FIRM</name>
<proteinExistence type="inferred from homology"/>
<keyword evidence="3" id="KW-1003">Cell membrane</keyword>
<dbReference type="Pfam" id="PF00528">
    <property type="entry name" value="BPD_transp_1"/>
    <property type="match status" value="1"/>
</dbReference>
<evidence type="ECO:0000256" key="7">
    <source>
        <dbReference type="RuleBase" id="RU363032"/>
    </source>
</evidence>
<dbReference type="PANTHER" id="PTHR43744">
    <property type="entry name" value="ABC TRANSPORTER PERMEASE PROTEIN MG189-RELATED-RELATED"/>
    <property type="match status" value="1"/>
</dbReference>
<dbReference type="InterPro" id="IPR035906">
    <property type="entry name" value="MetI-like_sf"/>
</dbReference>
<dbReference type="Proteomes" id="UP001198200">
    <property type="component" value="Unassembled WGS sequence"/>
</dbReference>
<sequence length="309" mass="35246">MSKTQVKSNDRFSKFRMESPLGKFFTILLYVVMTIIVLIVLLPVLHIIAASFSDPQAMISGKVSFWPKDFTLRGYEAVFTYKKFWTGFRNSLFYMVFGTFINIVMTLLCAYPLSRKEFTARNKVAMFFVFTMYFSGGMVPSFMLVNALGLVDTIWAMLIPGAMSTYNMIIARTYMINSIPDELYEAAEIDGCTPFKYLIRIVVPLSKPIIAVLVLYYGVARWNSYQDAILYLQKANYLQPLQIILREILIMNDIDETMMGNADALARQRGLKDLLQYSVIVIASVPVMIIYPFVQKYFVKGVMIGAVKG</sequence>
<comment type="subcellular location">
    <subcellularLocation>
        <location evidence="1 7">Cell membrane</location>
        <topology evidence="1 7">Multi-pass membrane protein</topology>
    </subcellularLocation>
</comment>
<evidence type="ECO:0000256" key="2">
    <source>
        <dbReference type="ARBA" id="ARBA00022448"/>
    </source>
</evidence>
<dbReference type="GO" id="GO:0005886">
    <property type="term" value="C:plasma membrane"/>
    <property type="evidence" value="ECO:0007669"/>
    <property type="project" value="UniProtKB-SubCell"/>
</dbReference>
<feature type="transmembrane region" description="Helical" evidence="7">
    <location>
        <begin position="125"/>
        <end position="148"/>
    </location>
</feature>
<evidence type="ECO:0000313" key="9">
    <source>
        <dbReference type="EMBL" id="MCC2221110.1"/>
    </source>
</evidence>
<keyword evidence="6 7" id="KW-0472">Membrane</keyword>
<feature type="transmembrane region" description="Helical" evidence="7">
    <location>
        <begin position="197"/>
        <end position="219"/>
    </location>
</feature>
<feature type="domain" description="ABC transmembrane type-1" evidence="8">
    <location>
        <begin position="88"/>
        <end position="298"/>
    </location>
</feature>
<gene>
    <name evidence="9" type="ORF">LKD48_05535</name>
</gene>
<feature type="transmembrane region" description="Helical" evidence="7">
    <location>
        <begin position="92"/>
        <end position="113"/>
    </location>
</feature>
<protein>
    <submittedName>
        <fullName evidence="9">Carbohydrate ABC transporter permease</fullName>
    </submittedName>
</protein>
<dbReference type="SUPFAM" id="SSF161098">
    <property type="entry name" value="MetI-like"/>
    <property type="match status" value="1"/>
</dbReference>
<dbReference type="PROSITE" id="PS50928">
    <property type="entry name" value="ABC_TM1"/>
    <property type="match status" value="1"/>
</dbReference>
<dbReference type="AlphaFoldDB" id="A0AAE3JBA1"/>
<accession>A0AAE3JBA1</accession>
<evidence type="ECO:0000256" key="5">
    <source>
        <dbReference type="ARBA" id="ARBA00022989"/>
    </source>
</evidence>
<feature type="transmembrane region" description="Helical" evidence="7">
    <location>
        <begin position="21"/>
        <end position="48"/>
    </location>
</feature>
<keyword evidence="5 7" id="KW-1133">Transmembrane helix</keyword>
<evidence type="ECO:0000256" key="1">
    <source>
        <dbReference type="ARBA" id="ARBA00004651"/>
    </source>
</evidence>
<evidence type="ECO:0000313" key="10">
    <source>
        <dbReference type="Proteomes" id="UP001198200"/>
    </source>
</evidence>
<keyword evidence="4 7" id="KW-0812">Transmembrane</keyword>
<dbReference type="Gene3D" id="1.10.3720.10">
    <property type="entry name" value="MetI-like"/>
    <property type="match status" value="1"/>
</dbReference>
<evidence type="ECO:0000256" key="6">
    <source>
        <dbReference type="ARBA" id="ARBA00023136"/>
    </source>
</evidence>
<reference evidence="9 10" key="1">
    <citation type="submission" date="2021-10" db="EMBL/GenBank/DDBJ databases">
        <title>Anaerobic single-cell dispensing facilitates the cultivation of human gut bacteria.</title>
        <authorList>
            <person name="Afrizal A."/>
        </authorList>
    </citation>
    <scope>NUCLEOTIDE SEQUENCE [LARGE SCALE GENOMIC DNA]</scope>
    <source>
        <strain evidence="9 10">CLA-AA-H224</strain>
    </source>
</reference>